<dbReference type="InterPro" id="IPR025103">
    <property type="entry name" value="DUF4011"/>
</dbReference>
<keyword evidence="3" id="KW-0378">Hydrolase</keyword>
<comment type="similarity">
    <text evidence="1">Belongs to the DNA2/NAM7 helicase family.</text>
</comment>
<feature type="domain" description="Restriction endonuclease type II-like" evidence="10">
    <location>
        <begin position="1335"/>
        <end position="1432"/>
    </location>
</feature>
<dbReference type="Pfam" id="PF11784">
    <property type="entry name" value="DUF3320"/>
    <property type="match status" value="1"/>
</dbReference>
<feature type="region of interest" description="Disordered" evidence="6">
    <location>
        <begin position="1643"/>
        <end position="1678"/>
    </location>
</feature>
<feature type="region of interest" description="Disordered" evidence="6">
    <location>
        <begin position="768"/>
        <end position="823"/>
    </location>
</feature>
<dbReference type="InterPro" id="IPR027417">
    <property type="entry name" value="P-loop_NTPase"/>
</dbReference>
<reference evidence="11 12" key="2">
    <citation type="submission" date="2019-01" db="EMBL/GenBank/DDBJ databases">
        <title>Tautonia sociabilis, a novel thermotolerant planctomycete of Isosphaeraceae family, isolated from a 4000 m deep subterranean habitat.</title>
        <authorList>
            <person name="Kovaleva O.L."/>
            <person name="Elcheninov A.G."/>
            <person name="Van Heerden E."/>
            <person name="Toshchakov S.V."/>
            <person name="Novikov A."/>
            <person name="Bonch-Osmolovskaya E.A."/>
            <person name="Kublanov I.V."/>
        </authorList>
    </citation>
    <scope>NUCLEOTIDE SEQUENCE [LARGE SCALE GENOMIC DNA]</scope>
    <source>
        <strain evidence="11 12">GM2012</strain>
    </source>
</reference>
<name>A0A432MHQ3_9BACT</name>
<dbReference type="Pfam" id="PF13087">
    <property type="entry name" value="AAA_12"/>
    <property type="match status" value="1"/>
</dbReference>
<dbReference type="Pfam" id="PF13086">
    <property type="entry name" value="AAA_11"/>
    <property type="match status" value="2"/>
</dbReference>
<dbReference type="GO" id="GO:0016787">
    <property type="term" value="F:hydrolase activity"/>
    <property type="evidence" value="ECO:0007669"/>
    <property type="project" value="UniProtKB-KW"/>
</dbReference>
<sequence>MSVPSAVIAERLDADRRALLDLSLRNPLLNYRPRRRGLTIVGESPVEVVRLLVREGRRMAFAPAPDRPEEGASGDRAEGEAPGVGLELPPADPTDLILQTDLPAEPLQERLLAIDAAARGSVEELGVNTLFLALGMLSWSEERNGRRVRAPLILVPVALGRSGARDRFRVRYSGEDLETNLSLSERLRAGFGIELPEIPGADDLDPSAYFDAVGAAVSGEEGWEVDREAAALGFFSFSRLLMYRDLDPSRWPEGARPSAHPVLSGLLGEGLDEGEPAIGEEEHLDDRLGPIDVRPVLDADASQTLALVDAMRGRTLVIQGPPGTGKSQTIANLIAEAVGRGKSVLFVAEKAAALEVVHRRLDAVGLGAACLELHSNRTRKRDVLDELRRTLQLGRPRVGAAEDDAKVLGDLRGRLNAFAEAVTTPIGSSGVTPHEAAGILLRERAALGGAVPPPMDVPGLAEWSAPEFRERELMVEQLQARMADLTLPADHPMRRSGRSLWTPSDRSELFRRANEARAATEAVRSAAEELAEALGIPCPADLPGSEAMAEAVRPLPKGGLPVGLTLADDSWEERGRDLDELLDSGATLARLHRELDAVLLPEAWDRDLVETREAFNTVGRRWWRWTSGRYRRAAFRLATLCRGEPPRTNAGRLALVDSVLEAQRRREAIGRFSCSAALLFGSRWRGDRSDFAELAEVARFARRVREEARTGRLPAGVIEALGDDDAIRRALPLADRLLGALARQREAIEELAAFAGIGGPGGLVGAHVGGSADRGDPVDRSAGGPVAHDGRSEAVRDDVDIRGATGGSPARDPSPWDGRDRVRSGMGMRIDPAVVPDWFALPFEELLERIEAVAEHSEHLHAVALVNQRAASCREAGLGAVVEASRSWPEAARLLATAFRARWAEALLDRAARERPALGGFSGGDHEAMAGRFARLDVAVLGHNRAWAAREHWSRLPRHQAMAGDLAVLRRELEKKTRHLPLRVLFSQAGRAVQAVKPVFLMSPLSVAAYLEPGQLAFDLVVFDEASQVRPVDALGALLRGRQAVVVGDDRQLPPTTFFDRLTAGDETVEDDDEAAGIASDALESILGLFLAQGAPRRMLRWHYRSRHESLIAVSNRAFYDGRLIVFPGPERDRSERGLVLRLLPETVYDRGRSRTNPEEARAVAEAAMAFARAQLSRPEGSRLTLGVAAFSAAQAEAISRVLERLRRDDPSCEPFFADDGPEPFFVKNLESVQGDERDAMFISVGYGRDAGGRVSMNFGPLNGEGGERRLNVLITRARLRCEVFTNLRSSDLDSSRATARGVRALKTFLRFAELGTLEDEGERSGAPAGEGSPFEEQVAEAMRAEGYEVVRGLGSSESRVDLAVVDPEHPGRYRLGVLCDGPSYSAPRSARDRERIRPAVLRGLGWRLARAWSPDWWHDPEGRLRALVAEIEREDDPPGAEPITPKAGGIARDARPSAGGPELPALPPYEAARLEVGPDESDPAALPAETLAAWVAEVVRVEGPVHETEVVRRIAEAVGLKRLAGRPKEAIERAATAPFRDGGPVRRRGAFLWPSDLERPRPRDRSALPASSRRLEYVCPEELASAVERVVADAFRVDPDDLPAAVCRLLGFPRTTDEMRARVASVVDGLLSSGRLERQGHRLAIATPADSPEDGGSGPNRVRAPSPEGGPAPSARD</sequence>
<dbReference type="FunFam" id="3.40.960.10:FF:000002">
    <property type="entry name" value="DNA helicase related protein"/>
    <property type="match status" value="1"/>
</dbReference>
<feature type="compositionally biased region" description="Low complexity" evidence="6">
    <location>
        <begin position="1665"/>
        <end position="1678"/>
    </location>
</feature>
<dbReference type="GO" id="GO:0043139">
    <property type="term" value="F:5'-3' DNA helicase activity"/>
    <property type="evidence" value="ECO:0007669"/>
    <property type="project" value="TreeGrafter"/>
</dbReference>
<evidence type="ECO:0000259" key="7">
    <source>
        <dbReference type="Pfam" id="PF11784"/>
    </source>
</evidence>
<dbReference type="Pfam" id="PF18741">
    <property type="entry name" value="MTES_1575"/>
    <property type="match status" value="1"/>
</dbReference>
<feature type="compositionally biased region" description="Basic and acidic residues" evidence="6">
    <location>
        <begin position="788"/>
        <end position="801"/>
    </location>
</feature>
<dbReference type="InterPro" id="IPR041679">
    <property type="entry name" value="DNA2/NAM7-like_C"/>
</dbReference>
<evidence type="ECO:0000313" key="11">
    <source>
        <dbReference type="EMBL" id="RUL86458.1"/>
    </source>
</evidence>
<feature type="domain" description="DNA2/NAM7 helicase helicase" evidence="8">
    <location>
        <begin position="300"/>
        <end position="363"/>
    </location>
</feature>
<dbReference type="InterPro" id="IPR050534">
    <property type="entry name" value="Coronavir_polyprotein_1ab"/>
</dbReference>
<dbReference type="InterPro" id="IPR049468">
    <property type="entry name" value="Restrct_endonuc-II-like_dom"/>
</dbReference>
<dbReference type="InterPro" id="IPR041677">
    <property type="entry name" value="DNA2/NAM7_AAA_11"/>
</dbReference>
<dbReference type="SUPFAM" id="SSF52540">
    <property type="entry name" value="P-loop containing nucleoside triphosphate hydrolases"/>
    <property type="match status" value="1"/>
</dbReference>
<gene>
    <name evidence="11" type="ORF">TsocGM_15920</name>
</gene>
<dbReference type="EMBL" id="RYZH01000031">
    <property type="protein sequence ID" value="RUL86458.1"/>
    <property type="molecule type" value="Genomic_DNA"/>
</dbReference>
<evidence type="ECO:0000256" key="5">
    <source>
        <dbReference type="ARBA" id="ARBA00022840"/>
    </source>
</evidence>
<keyword evidence="2" id="KW-0547">Nucleotide-binding</keyword>
<keyword evidence="4" id="KW-0347">Helicase</keyword>
<dbReference type="Proteomes" id="UP000280296">
    <property type="component" value="Unassembled WGS sequence"/>
</dbReference>
<comment type="caution">
    <text evidence="11">The sequence shown here is derived from an EMBL/GenBank/DDBJ whole genome shotgun (WGS) entry which is preliminary data.</text>
</comment>
<evidence type="ECO:0000259" key="8">
    <source>
        <dbReference type="Pfam" id="PF13086"/>
    </source>
</evidence>
<keyword evidence="12" id="KW-1185">Reference proteome</keyword>
<feature type="domain" description="DUF3320" evidence="7">
    <location>
        <begin position="1488"/>
        <end position="1527"/>
    </location>
</feature>
<keyword evidence="5" id="KW-0067">ATP-binding</keyword>
<dbReference type="OrthoDB" id="9757917at2"/>
<evidence type="ECO:0000313" key="12">
    <source>
        <dbReference type="Proteomes" id="UP000280296"/>
    </source>
</evidence>
<accession>A0A432MHQ3</accession>
<dbReference type="InterPro" id="IPR011335">
    <property type="entry name" value="Restrct_endonuc-II-like"/>
</dbReference>
<dbReference type="PANTHER" id="PTHR43788:SF8">
    <property type="entry name" value="DNA-BINDING PROTEIN SMUBP-2"/>
    <property type="match status" value="1"/>
</dbReference>
<dbReference type="GO" id="GO:0005524">
    <property type="term" value="F:ATP binding"/>
    <property type="evidence" value="ECO:0007669"/>
    <property type="project" value="UniProtKB-KW"/>
</dbReference>
<evidence type="ECO:0000259" key="10">
    <source>
        <dbReference type="Pfam" id="PF18741"/>
    </source>
</evidence>
<dbReference type="Gene3D" id="3.40.50.300">
    <property type="entry name" value="P-loop containing nucleotide triphosphate hydrolases"/>
    <property type="match status" value="3"/>
</dbReference>
<dbReference type="SUPFAM" id="SSF52980">
    <property type="entry name" value="Restriction endonuclease-like"/>
    <property type="match status" value="1"/>
</dbReference>
<evidence type="ECO:0000256" key="4">
    <source>
        <dbReference type="ARBA" id="ARBA00022806"/>
    </source>
</evidence>
<evidence type="ECO:0000259" key="9">
    <source>
        <dbReference type="Pfam" id="PF13087"/>
    </source>
</evidence>
<dbReference type="RefSeq" id="WP_126726456.1">
    <property type="nucleotide sequence ID" value="NZ_RYZH01000031.1"/>
</dbReference>
<dbReference type="InterPro" id="IPR021754">
    <property type="entry name" value="DUF3320"/>
</dbReference>
<feature type="compositionally biased region" description="Basic and acidic residues" evidence="6">
    <location>
        <begin position="66"/>
        <end position="79"/>
    </location>
</feature>
<evidence type="ECO:0000256" key="1">
    <source>
        <dbReference type="ARBA" id="ARBA00007913"/>
    </source>
</evidence>
<protein>
    <submittedName>
        <fullName evidence="11">DUF3320 domain-containing protein</fullName>
    </submittedName>
</protein>
<dbReference type="FunFam" id="3.40.50.300:FF:002063">
    <property type="entry name" value="DNA helicase related protein"/>
    <property type="match status" value="1"/>
</dbReference>
<dbReference type="Pfam" id="PF13195">
    <property type="entry name" value="DUF4011"/>
    <property type="match status" value="1"/>
</dbReference>
<evidence type="ECO:0000256" key="3">
    <source>
        <dbReference type="ARBA" id="ARBA00022801"/>
    </source>
</evidence>
<feature type="region of interest" description="Disordered" evidence="6">
    <location>
        <begin position="62"/>
        <end position="86"/>
    </location>
</feature>
<evidence type="ECO:0000256" key="2">
    <source>
        <dbReference type="ARBA" id="ARBA00022741"/>
    </source>
</evidence>
<feature type="region of interest" description="Disordered" evidence="6">
    <location>
        <begin position="1435"/>
        <end position="1467"/>
    </location>
</feature>
<reference evidence="11 12" key="1">
    <citation type="submission" date="2018-12" db="EMBL/GenBank/DDBJ databases">
        <authorList>
            <person name="Toschakov S.V."/>
        </authorList>
    </citation>
    <scope>NUCLEOTIDE SEQUENCE [LARGE SCALE GENOMIC DNA]</scope>
    <source>
        <strain evidence="11 12">GM2012</strain>
    </source>
</reference>
<evidence type="ECO:0000256" key="6">
    <source>
        <dbReference type="SAM" id="MobiDB-lite"/>
    </source>
</evidence>
<dbReference type="PANTHER" id="PTHR43788">
    <property type="entry name" value="DNA2/NAM7 HELICASE FAMILY MEMBER"/>
    <property type="match status" value="1"/>
</dbReference>
<feature type="domain" description="DNA2/NAM7 helicase-like C-terminal" evidence="9">
    <location>
        <begin position="1090"/>
        <end position="1286"/>
    </location>
</feature>
<organism evidence="11 12">
    <name type="scientific">Tautonia sociabilis</name>
    <dbReference type="NCBI Taxonomy" id="2080755"/>
    <lineage>
        <taxon>Bacteria</taxon>
        <taxon>Pseudomonadati</taxon>
        <taxon>Planctomycetota</taxon>
        <taxon>Planctomycetia</taxon>
        <taxon>Isosphaerales</taxon>
        <taxon>Isosphaeraceae</taxon>
        <taxon>Tautonia</taxon>
    </lineage>
</organism>
<feature type="domain" description="DNA2/NAM7 helicase helicase" evidence="8">
    <location>
        <begin position="1016"/>
        <end position="1058"/>
    </location>
</feature>
<proteinExistence type="inferred from homology"/>